<gene>
    <name evidence="2" type="ORF">GZ22_12425</name>
</gene>
<keyword evidence="1" id="KW-1133">Transmembrane helix</keyword>
<dbReference type="EMBL" id="CP008876">
    <property type="protein sequence ID" value="AIF67368.1"/>
    <property type="molecule type" value="Genomic_DNA"/>
</dbReference>
<accession>A0A075LSA3</accession>
<dbReference type="GeneID" id="34219978"/>
<dbReference type="HOGENOM" id="CLU_1061442_0_0_9"/>
<evidence type="ECO:0000313" key="3">
    <source>
        <dbReference type="Proteomes" id="UP000027980"/>
    </source>
</evidence>
<dbReference type="KEGG" id="tap:GZ22_12425"/>
<dbReference type="OrthoDB" id="2965428at2"/>
<dbReference type="RefSeq" id="WP_038562819.1">
    <property type="nucleotide sequence ID" value="NZ_CP008876.1"/>
</dbReference>
<proteinExistence type="predicted"/>
<evidence type="ECO:0000256" key="1">
    <source>
        <dbReference type="SAM" id="Phobius"/>
    </source>
</evidence>
<feature type="transmembrane region" description="Helical" evidence="1">
    <location>
        <begin position="104"/>
        <end position="123"/>
    </location>
</feature>
<dbReference type="AlphaFoldDB" id="A0A075LSA3"/>
<feature type="transmembrane region" description="Helical" evidence="1">
    <location>
        <begin position="135"/>
        <end position="155"/>
    </location>
</feature>
<name>A0A075LSA3_9BACI</name>
<organism evidence="2 3">
    <name type="scientific">Terribacillus saccharophilus</name>
    <dbReference type="NCBI Taxonomy" id="361277"/>
    <lineage>
        <taxon>Bacteria</taxon>
        <taxon>Bacillati</taxon>
        <taxon>Bacillota</taxon>
        <taxon>Bacilli</taxon>
        <taxon>Bacillales</taxon>
        <taxon>Bacillaceae</taxon>
        <taxon>Terribacillus</taxon>
    </lineage>
</organism>
<feature type="transmembrane region" description="Helical" evidence="1">
    <location>
        <begin position="79"/>
        <end position="98"/>
    </location>
</feature>
<protein>
    <submittedName>
        <fullName evidence="2">Uncharacterized protein</fullName>
    </submittedName>
</protein>
<feature type="transmembrane region" description="Helical" evidence="1">
    <location>
        <begin position="7"/>
        <end position="25"/>
    </location>
</feature>
<evidence type="ECO:0000313" key="2">
    <source>
        <dbReference type="EMBL" id="AIF67368.1"/>
    </source>
</evidence>
<dbReference type="Proteomes" id="UP000027980">
    <property type="component" value="Chromosome"/>
</dbReference>
<keyword evidence="1" id="KW-0472">Membrane</keyword>
<feature type="transmembrane region" description="Helical" evidence="1">
    <location>
        <begin position="45"/>
        <end position="67"/>
    </location>
</feature>
<sequence>MSIGHKFGAGFLLVSMFSLCMGFYYSDFFGIGTVNQLGSIWMSGAFVFAIYMSPFIFIYGILISWLITRKVQPVDSEKIGLYIALHGLGGLPFAVLSLSSQSSAAFLFTAGLGAFLAILFALIELGLSYITKRGRIGWLVLSVPFIAYLTVYIIGQVQSVPPPIDKVGDVDPGYSAREAVAFVTQQHGKEENGGFPEKTNKVVEWELFGEHLTRETVIENVPGEKETYYVTLVEKNLDRQEVYKTTYLTKENEMMLHNRVNE</sequence>
<keyword evidence="1" id="KW-0812">Transmembrane</keyword>
<reference evidence="2 3" key="1">
    <citation type="submission" date="2014-07" db="EMBL/GenBank/DDBJ databases">
        <title>Complete genome sequence of a moderately halophilic bacterium Terribacillus aidingensis MP602, isolated from Cryptomeria fortunei in Tianmu mountain in China.</title>
        <authorList>
            <person name="Wang Y."/>
            <person name="Lu P."/>
            <person name="Zhang L."/>
        </authorList>
    </citation>
    <scope>NUCLEOTIDE SEQUENCE [LARGE SCALE GENOMIC DNA]</scope>
    <source>
        <strain evidence="2 3">MP602</strain>
    </source>
</reference>